<evidence type="ECO:0000256" key="1">
    <source>
        <dbReference type="ARBA" id="ARBA00007689"/>
    </source>
</evidence>
<comment type="similarity">
    <text evidence="1">Belongs to the YciI family.</text>
</comment>
<sequence length="105" mass="11575">MAFFTMHCHHHPDKDEARDAVRPTHREWVKSGGNGLASVLIGSAFLHDDGSPAGHWGILEADTRENAQSFAEGDPFNKNGIVERIQITALPDGFQAHRITERMSG</sequence>
<protein>
    <recommendedName>
        <fullName evidence="3">YCII-related domain-containing protein</fullName>
    </recommendedName>
</protein>
<evidence type="ECO:0000259" key="3">
    <source>
        <dbReference type="Pfam" id="PF03795"/>
    </source>
</evidence>
<evidence type="ECO:0000256" key="2">
    <source>
        <dbReference type="SAM" id="MobiDB-lite"/>
    </source>
</evidence>
<gene>
    <name evidence="4" type="ORF">HZ995_05425</name>
</gene>
<dbReference type="InterPro" id="IPR005545">
    <property type="entry name" value="YCII"/>
</dbReference>
<evidence type="ECO:0000313" key="5">
    <source>
        <dbReference type="Proteomes" id="UP000665026"/>
    </source>
</evidence>
<dbReference type="KEGG" id="cact:HZ995_05425"/>
<accession>A0A975ETU0</accession>
<dbReference type="RefSeq" id="WP_209357647.1">
    <property type="nucleotide sequence ID" value="NZ_CP060010.1"/>
</dbReference>
<dbReference type="Pfam" id="PF03795">
    <property type="entry name" value="YCII"/>
    <property type="match status" value="1"/>
</dbReference>
<reference evidence="4" key="1">
    <citation type="submission" date="2020-07" db="EMBL/GenBank/DDBJ databases">
        <title>Genome sequences of bacteria associated with the marine, planktonic diatom Thalassiosira profunda strain ECT2AJA-044.</title>
        <authorList>
            <person name="Gargas C.B."/>
            <person name="Roberts W.R."/>
            <person name="Alverson A.J."/>
        </authorList>
    </citation>
    <scope>NUCLEOTIDE SEQUENCE</scope>
    <source>
        <strain evidence="4">ECT2AJA-044</strain>
    </source>
</reference>
<dbReference type="Gene3D" id="3.30.70.1060">
    <property type="entry name" value="Dimeric alpha+beta barrel"/>
    <property type="match status" value="1"/>
</dbReference>
<proteinExistence type="inferred from homology"/>
<dbReference type="AlphaFoldDB" id="A0A975ETU0"/>
<feature type="region of interest" description="Disordered" evidence="2">
    <location>
        <begin position="1"/>
        <end position="21"/>
    </location>
</feature>
<dbReference type="InterPro" id="IPR011008">
    <property type="entry name" value="Dimeric_a/b-barrel"/>
</dbReference>
<dbReference type="Proteomes" id="UP000665026">
    <property type="component" value="Chromosome"/>
</dbReference>
<name>A0A975ETU0_9RHOB</name>
<feature type="compositionally biased region" description="Basic and acidic residues" evidence="2">
    <location>
        <begin position="12"/>
        <end position="21"/>
    </location>
</feature>
<evidence type="ECO:0000313" key="4">
    <source>
        <dbReference type="EMBL" id="QTN36951.1"/>
    </source>
</evidence>
<dbReference type="EMBL" id="CP060010">
    <property type="protein sequence ID" value="QTN36951.1"/>
    <property type="molecule type" value="Genomic_DNA"/>
</dbReference>
<feature type="domain" description="YCII-related" evidence="3">
    <location>
        <begin position="3"/>
        <end position="88"/>
    </location>
</feature>
<dbReference type="SUPFAM" id="SSF54909">
    <property type="entry name" value="Dimeric alpha+beta barrel"/>
    <property type="match status" value="1"/>
</dbReference>
<organism evidence="4 5">
    <name type="scientific">Cognatishimia activa</name>
    <dbReference type="NCBI Taxonomy" id="1715691"/>
    <lineage>
        <taxon>Bacteria</taxon>
        <taxon>Pseudomonadati</taxon>
        <taxon>Pseudomonadota</taxon>
        <taxon>Alphaproteobacteria</taxon>
        <taxon>Rhodobacterales</taxon>
        <taxon>Paracoccaceae</taxon>
        <taxon>Cognatishimia</taxon>
    </lineage>
</organism>